<feature type="region of interest" description="Disordered" evidence="1">
    <location>
        <begin position="287"/>
        <end position="308"/>
    </location>
</feature>
<dbReference type="InterPro" id="IPR036779">
    <property type="entry name" value="LysM_dom_sf"/>
</dbReference>
<feature type="compositionally biased region" description="Low complexity" evidence="1">
    <location>
        <begin position="144"/>
        <end position="165"/>
    </location>
</feature>
<dbReference type="InterPro" id="IPR052196">
    <property type="entry name" value="Bact_Kbp"/>
</dbReference>
<sequence>MLRTAALAAVALVASALLGRWSVELGSRGVARVDEAVALGSAAGGTLVAAWYALTAIALLLAQLAELGRRAPRLARGLRAAVGVAGAPVLRRAAVLGVGAGLALAAVPASAGPAADDTVPHDLRPGVGSLSVPRTAPPEELPGAEEPAQGAASAPEPSAPADEGPAGPPSTPSPRPDVPSSGAPPQDRGPAAPSDDRETAVPSSEQGTAALPTVAAVSGTGTPADTPTARPHAAAGSEAHRGTARHVVERGDSLWSIAKAHLGEGATDAEIAAEWPRWHTTNRSVIGADPHLIHPGQALLAPDPEEQR</sequence>
<protein>
    <submittedName>
        <fullName evidence="4">LysM peptidoglycan-binding domain-containing protein</fullName>
    </submittedName>
</protein>
<keyword evidence="2" id="KW-0472">Membrane</keyword>
<evidence type="ECO:0000259" key="3">
    <source>
        <dbReference type="Pfam" id="PF01476"/>
    </source>
</evidence>
<evidence type="ECO:0000313" key="5">
    <source>
        <dbReference type="Proteomes" id="UP000661894"/>
    </source>
</evidence>
<evidence type="ECO:0000256" key="2">
    <source>
        <dbReference type="SAM" id="Phobius"/>
    </source>
</evidence>
<dbReference type="CDD" id="cd00118">
    <property type="entry name" value="LysM"/>
    <property type="match status" value="1"/>
</dbReference>
<dbReference type="Pfam" id="PF01476">
    <property type="entry name" value="LysM"/>
    <property type="match status" value="1"/>
</dbReference>
<comment type="caution">
    <text evidence="4">The sequence shown here is derived from an EMBL/GenBank/DDBJ whole genome shotgun (WGS) entry which is preliminary data.</text>
</comment>
<dbReference type="RefSeq" id="WP_251840151.1">
    <property type="nucleotide sequence ID" value="NZ_JACSPO010000007.1"/>
</dbReference>
<dbReference type="Proteomes" id="UP000661894">
    <property type="component" value="Unassembled WGS sequence"/>
</dbReference>
<dbReference type="PANTHER" id="PTHR34700:SF4">
    <property type="entry name" value="PHAGE-LIKE ELEMENT PBSX PROTEIN XKDP"/>
    <property type="match status" value="1"/>
</dbReference>
<feature type="compositionally biased region" description="Pro residues" evidence="1">
    <location>
        <begin position="166"/>
        <end position="177"/>
    </location>
</feature>
<keyword evidence="2" id="KW-1133">Transmembrane helix</keyword>
<evidence type="ECO:0000256" key="1">
    <source>
        <dbReference type="SAM" id="MobiDB-lite"/>
    </source>
</evidence>
<name>A0ABR8Z400_9MICO</name>
<gene>
    <name evidence="4" type="ORF">H9624_12055</name>
</gene>
<organism evidence="4 5">
    <name type="scientific">Oceanitalea stevensii</name>
    <dbReference type="NCBI Taxonomy" id="2763072"/>
    <lineage>
        <taxon>Bacteria</taxon>
        <taxon>Bacillati</taxon>
        <taxon>Actinomycetota</taxon>
        <taxon>Actinomycetes</taxon>
        <taxon>Micrococcales</taxon>
        <taxon>Bogoriellaceae</taxon>
        <taxon>Georgenia</taxon>
    </lineage>
</organism>
<dbReference type="EMBL" id="JACSPO010000007">
    <property type="protein sequence ID" value="MBD8063049.1"/>
    <property type="molecule type" value="Genomic_DNA"/>
</dbReference>
<feature type="region of interest" description="Disordered" evidence="1">
    <location>
        <begin position="112"/>
        <end position="242"/>
    </location>
</feature>
<feature type="domain" description="LysM" evidence="3">
    <location>
        <begin position="246"/>
        <end position="261"/>
    </location>
</feature>
<dbReference type="Gene3D" id="3.10.350.10">
    <property type="entry name" value="LysM domain"/>
    <property type="match status" value="1"/>
</dbReference>
<accession>A0ABR8Z400</accession>
<dbReference type="PANTHER" id="PTHR34700">
    <property type="entry name" value="POTASSIUM BINDING PROTEIN KBP"/>
    <property type="match status" value="1"/>
</dbReference>
<reference evidence="4 5" key="1">
    <citation type="submission" date="2020-08" db="EMBL/GenBank/DDBJ databases">
        <title>A Genomic Blueprint of the Chicken Gut Microbiome.</title>
        <authorList>
            <person name="Gilroy R."/>
            <person name="Ravi A."/>
            <person name="Getino M."/>
            <person name="Pursley I."/>
            <person name="Horton D.L."/>
            <person name="Alikhan N.-F."/>
            <person name="Baker D."/>
            <person name="Gharbi K."/>
            <person name="Hall N."/>
            <person name="Watson M."/>
            <person name="Adriaenssens E.M."/>
            <person name="Foster-Nyarko E."/>
            <person name="Jarju S."/>
            <person name="Secka A."/>
            <person name="Antonio M."/>
            <person name="Oren A."/>
            <person name="Chaudhuri R."/>
            <person name="La Ragione R.M."/>
            <person name="Hildebrand F."/>
            <person name="Pallen M.J."/>
        </authorList>
    </citation>
    <scope>NUCLEOTIDE SEQUENCE [LARGE SCALE GENOMIC DNA]</scope>
    <source>
        <strain evidence="4 5">Sa1BUA1</strain>
    </source>
</reference>
<proteinExistence type="predicted"/>
<keyword evidence="5" id="KW-1185">Reference proteome</keyword>
<keyword evidence="2" id="KW-0812">Transmembrane</keyword>
<feature type="transmembrane region" description="Helical" evidence="2">
    <location>
        <begin position="43"/>
        <end position="64"/>
    </location>
</feature>
<evidence type="ECO:0000313" key="4">
    <source>
        <dbReference type="EMBL" id="MBD8063049.1"/>
    </source>
</evidence>
<dbReference type="InterPro" id="IPR018392">
    <property type="entry name" value="LysM"/>
</dbReference>